<proteinExistence type="inferred from homology"/>
<keyword evidence="8" id="KW-1185">Reference proteome</keyword>
<evidence type="ECO:0000256" key="6">
    <source>
        <dbReference type="SAM" id="SignalP"/>
    </source>
</evidence>
<evidence type="ECO:0000256" key="1">
    <source>
        <dbReference type="ARBA" id="ARBA00004613"/>
    </source>
</evidence>
<comment type="caution">
    <text evidence="7">The sequence shown here is derived from an EMBL/GenBank/DDBJ whole genome shotgun (WGS) entry which is preliminary data.</text>
</comment>
<comment type="similarity">
    <text evidence="2">Belongs to the Necrosis inducing protein (NPP1) family.</text>
</comment>
<feature type="compositionally biased region" description="Pro residues" evidence="5">
    <location>
        <begin position="45"/>
        <end position="89"/>
    </location>
</feature>
<gene>
    <name evidence="7" type="ORF">HBR001_LOCUS2366</name>
</gene>
<dbReference type="GO" id="GO:0005576">
    <property type="term" value="C:extracellular region"/>
    <property type="evidence" value="ECO:0007669"/>
    <property type="project" value="UniProtKB-SubCell"/>
</dbReference>
<evidence type="ECO:0000256" key="5">
    <source>
        <dbReference type="SAM" id="MobiDB-lite"/>
    </source>
</evidence>
<reference evidence="7" key="1">
    <citation type="submission" date="2022-12" db="EMBL/GenBank/DDBJ databases">
        <authorList>
            <person name="Webb A."/>
        </authorList>
    </citation>
    <scope>NUCLEOTIDE SEQUENCE</scope>
    <source>
        <strain evidence="7">Hp1</strain>
    </source>
</reference>
<dbReference type="InterPro" id="IPR008701">
    <property type="entry name" value="NPP1"/>
</dbReference>
<keyword evidence="6" id="KW-0732">Signal</keyword>
<dbReference type="PANTHER" id="PTHR33657:SF8">
    <property type="entry name" value="DOMAIN PROTEIN, PUTATIVE (AFU_ORTHOLOGUE AFUA_5G00600)-RELATED"/>
    <property type="match status" value="1"/>
</dbReference>
<dbReference type="EMBL" id="CANTFL010000275">
    <property type="protein sequence ID" value="CAI5720343.1"/>
    <property type="molecule type" value="Genomic_DNA"/>
</dbReference>
<feature type="region of interest" description="Disordered" evidence="5">
    <location>
        <begin position="24"/>
        <end position="89"/>
    </location>
</feature>
<feature type="chain" id="PRO_5044010006" description="Nep1-like protein" evidence="6">
    <location>
        <begin position="20"/>
        <end position="319"/>
    </location>
</feature>
<evidence type="ECO:0000256" key="4">
    <source>
        <dbReference type="ARBA" id="ARBA00023026"/>
    </source>
</evidence>
<organism evidence="7 8">
    <name type="scientific">Hyaloperonospora brassicae</name>
    <name type="common">Brassica downy mildew</name>
    <name type="synonym">Peronospora brassicae</name>
    <dbReference type="NCBI Taxonomy" id="162125"/>
    <lineage>
        <taxon>Eukaryota</taxon>
        <taxon>Sar</taxon>
        <taxon>Stramenopiles</taxon>
        <taxon>Oomycota</taxon>
        <taxon>Peronosporomycetes</taxon>
        <taxon>Peronosporales</taxon>
        <taxon>Peronosporaceae</taxon>
        <taxon>Hyaloperonospora</taxon>
    </lineage>
</organism>
<feature type="signal peptide" evidence="6">
    <location>
        <begin position="1"/>
        <end position="19"/>
    </location>
</feature>
<dbReference type="Proteomes" id="UP001162031">
    <property type="component" value="Unassembled WGS sequence"/>
</dbReference>
<evidence type="ECO:0000256" key="2">
    <source>
        <dbReference type="ARBA" id="ARBA00009520"/>
    </source>
</evidence>
<accession>A0AAV0TDZ8</accession>
<name>A0AAV0TDZ8_HYABA</name>
<dbReference type="PANTHER" id="PTHR33657">
    <property type="entry name" value="DOMAIN PROTEIN, PUTATIVE (AFU_ORTHOLOGUE AFUA_5G00600)-RELATED"/>
    <property type="match status" value="1"/>
</dbReference>
<dbReference type="Pfam" id="PF05630">
    <property type="entry name" value="NPP1"/>
    <property type="match status" value="1"/>
</dbReference>
<evidence type="ECO:0000313" key="7">
    <source>
        <dbReference type="EMBL" id="CAI5720343.1"/>
    </source>
</evidence>
<evidence type="ECO:0008006" key="9">
    <source>
        <dbReference type="Google" id="ProtNLM"/>
    </source>
</evidence>
<keyword evidence="3" id="KW-0964">Secreted</keyword>
<evidence type="ECO:0000256" key="3">
    <source>
        <dbReference type="ARBA" id="ARBA00022525"/>
    </source>
</evidence>
<sequence length="319" mass="34668">MKTGIFLFGSLFASAAVFAQKTPSKDSAEQLYPDQDSTYTFESPLKPPAVLPLPSPTPAPVPDPAPAPPPAPTRAPAPAPPPAPTRAPAPAPWIARPIRHQDVKAFDQPDPQTVSDHAGVKFKSRLHVSDGCHSYPAVNDGGETSAGLKPTGPADGMCKGSGHGSQVYARSTWHRGKWAIMYAWYFPKDNGQEERHDWEHVVVWLNNPAVANQTLEAVSLWDECYSGYSKLVPPTSDVMDVSSLKLNYGLVYGTRMLSFTTIRGEFQPLITWTQLSVNARNALNGVVWGRRPMPLSDSRFTEALDSAWPFAPVARPTSA</sequence>
<keyword evidence="4" id="KW-0843">Virulence</keyword>
<comment type="subcellular location">
    <subcellularLocation>
        <location evidence="1">Secreted</location>
    </subcellularLocation>
</comment>
<protein>
    <recommendedName>
        <fullName evidence="9">Nep1-like protein</fullName>
    </recommendedName>
</protein>
<dbReference type="AlphaFoldDB" id="A0AAV0TDZ8"/>
<evidence type="ECO:0000313" key="8">
    <source>
        <dbReference type="Proteomes" id="UP001162031"/>
    </source>
</evidence>